<organism evidence="10 11">
    <name type="scientific">Burkholderia cenocepacia</name>
    <dbReference type="NCBI Taxonomy" id="95486"/>
    <lineage>
        <taxon>Bacteria</taxon>
        <taxon>Pseudomonadati</taxon>
        <taxon>Pseudomonadota</taxon>
        <taxon>Betaproteobacteria</taxon>
        <taxon>Burkholderiales</taxon>
        <taxon>Burkholderiaceae</taxon>
        <taxon>Burkholderia</taxon>
        <taxon>Burkholderia cepacia complex</taxon>
    </lineage>
</organism>
<dbReference type="EMBL" id="CP034546">
    <property type="protein sequence ID" value="AZQ53926.1"/>
    <property type="molecule type" value="Genomic_DNA"/>
</dbReference>
<keyword evidence="3" id="KW-0813">Transport</keyword>
<dbReference type="InterPro" id="IPR003593">
    <property type="entry name" value="AAA+_ATPase"/>
</dbReference>
<dbReference type="PROSITE" id="PS50893">
    <property type="entry name" value="ABC_TRANSPORTER_2"/>
    <property type="match status" value="1"/>
</dbReference>
<keyword evidence="5" id="KW-0997">Cell inner membrane</keyword>
<evidence type="ECO:0000259" key="9">
    <source>
        <dbReference type="PROSITE" id="PS50893"/>
    </source>
</evidence>
<name>A0A3Q9FBD4_9BURK</name>
<evidence type="ECO:0000313" key="10">
    <source>
        <dbReference type="EMBL" id="AZQ53926.1"/>
    </source>
</evidence>
<dbReference type="InterPro" id="IPR017871">
    <property type="entry name" value="ABC_transporter-like_CS"/>
</dbReference>
<dbReference type="PROSITE" id="PS00211">
    <property type="entry name" value="ABC_TRANSPORTER_1"/>
    <property type="match status" value="1"/>
</dbReference>
<accession>A0A3Q9FBD4</accession>
<comment type="similarity">
    <text evidence="2">Belongs to the ABC transporter superfamily.</text>
</comment>
<dbReference type="GO" id="GO:0005524">
    <property type="term" value="F:ATP binding"/>
    <property type="evidence" value="ECO:0007669"/>
    <property type="project" value="UniProtKB-KW"/>
</dbReference>
<sequence length="296" mass="31892">MNAVSAIPASVPAATLAGASATPLVEVRGLYKRFGETDVLRGIDVSIAPSEVVCLIGPSGSGKSTLLRCMAALETYDHGEIRIGGEMLGYVERNGARVRASSAEINRVRRNIGMVFQQFNLWPHMSVLGNVTEALRRVRRLPAADANAIGGRTLEMVGMSAKADAHPSTLSGGQQQRVAIARALAMEPNLMLFDEPTSALDPELVGEVLQVMKQLARDGMTMIVVTHEMGFAAQMADRVVFLDHGRIAVSGAPGEVFRRATNARLQQFLQNYRDRNAFWKSDDATADADGSTVLKQ</sequence>
<dbReference type="PANTHER" id="PTHR43166:SF35">
    <property type="entry name" value="L-CYSTINE IMPORT ATP-BINDING PROTEIN TCYN"/>
    <property type="match status" value="1"/>
</dbReference>
<evidence type="ECO:0000256" key="5">
    <source>
        <dbReference type="ARBA" id="ARBA00022519"/>
    </source>
</evidence>
<dbReference type="InterPro" id="IPR027417">
    <property type="entry name" value="P-loop_NTPase"/>
</dbReference>
<dbReference type="Proteomes" id="UP000277191">
    <property type="component" value="Chromosome 2"/>
</dbReference>
<keyword evidence="6" id="KW-0547">Nucleotide-binding</keyword>
<dbReference type="GO" id="GO:0005886">
    <property type="term" value="C:plasma membrane"/>
    <property type="evidence" value="ECO:0007669"/>
    <property type="project" value="UniProtKB-SubCell"/>
</dbReference>
<dbReference type="InterPro" id="IPR003439">
    <property type="entry name" value="ABC_transporter-like_ATP-bd"/>
</dbReference>
<dbReference type="PANTHER" id="PTHR43166">
    <property type="entry name" value="AMINO ACID IMPORT ATP-BINDING PROTEIN"/>
    <property type="match status" value="1"/>
</dbReference>
<dbReference type="InterPro" id="IPR030679">
    <property type="entry name" value="ABC_ATPase_HisP-typ"/>
</dbReference>
<dbReference type="InterPro" id="IPR050086">
    <property type="entry name" value="MetN_ABC_transporter-like"/>
</dbReference>
<dbReference type="PIRSF" id="PIRSF039085">
    <property type="entry name" value="ABC_ATPase_HisP"/>
    <property type="match status" value="1"/>
</dbReference>
<keyword evidence="7 10" id="KW-0067">ATP-binding</keyword>
<evidence type="ECO:0000256" key="7">
    <source>
        <dbReference type="ARBA" id="ARBA00022840"/>
    </source>
</evidence>
<dbReference type="Gene3D" id="3.40.50.300">
    <property type="entry name" value="P-loop containing nucleotide triphosphate hydrolases"/>
    <property type="match status" value="1"/>
</dbReference>
<proteinExistence type="inferred from homology"/>
<keyword evidence="4" id="KW-1003">Cell membrane</keyword>
<evidence type="ECO:0000256" key="6">
    <source>
        <dbReference type="ARBA" id="ARBA00022741"/>
    </source>
</evidence>
<evidence type="ECO:0000256" key="2">
    <source>
        <dbReference type="ARBA" id="ARBA00005417"/>
    </source>
</evidence>
<dbReference type="GO" id="GO:0015424">
    <property type="term" value="F:ABC-type amino acid transporter activity"/>
    <property type="evidence" value="ECO:0007669"/>
    <property type="project" value="InterPro"/>
</dbReference>
<evidence type="ECO:0000256" key="1">
    <source>
        <dbReference type="ARBA" id="ARBA00004202"/>
    </source>
</evidence>
<dbReference type="Pfam" id="PF00005">
    <property type="entry name" value="ABC_tran"/>
    <property type="match status" value="1"/>
</dbReference>
<dbReference type="AlphaFoldDB" id="A0A3Q9FBD4"/>
<evidence type="ECO:0000256" key="3">
    <source>
        <dbReference type="ARBA" id="ARBA00022448"/>
    </source>
</evidence>
<dbReference type="GO" id="GO:0016887">
    <property type="term" value="F:ATP hydrolysis activity"/>
    <property type="evidence" value="ECO:0007669"/>
    <property type="project" value="InterPro"/>
</dbReference>
<dbReference type="CDD" id="cd03262">
    <property type="entry name" value="ABC_HisP_GlnQ"/>
    <property type="match status" value="1"/>
</dbReference>
<evidence type="ECO:0000256" key="8">
    <source>
        <dbReference type="ARBA" id="ARBA00023136"/>
    </source>
</evidence>
<dbReference type="SMART" id="SM00382">
    <property type="entry name" value="AAA"/>
    <property type="match status" value="1"/>
</dbReference>
<protein>
    <submittedName>
        <fullName evidence="10">Amino acid ABC transporter ATP-binding protein</fullName>
    </submittedName>
</protein>
<reference evidence="10 11" key="1">
    <citation type="submission" date="2018-12" db="EMBL/GenBank/DDBJ databases">
        <title>Cadmium resistance mechanism in endophytic bacteria Burkholderia cenocepacia YG-3.</title>
        <authorList>
            <person name="Zhang X."/>
            <person name="Wang X."/>
            <person name="Zhu Y."/>
        </authorList>
    </citation>
    <scope>NUCLEOTIDE SEQUENCE [LARGE SCALE GENOMIC DNA]</scope>
    <source>
        <strain evidence="10 11">YG-3</strain>
    </source>
</reference>
<dbReference type="RefSeq" id="WP_126366318.1">
    <property type="nucleotide sequence ID" value="NZ_CP034546.1"/>
</dbReference>
<dbReference type="SUPFAM" id="SSF52540">
    <property type="entry name" value="P-loop containing nucleoside triphosphate hydrolases"/>
    <property type="match status" value="1"/>
</dbReference>
<comment type="subcellular location">
    <subcellularLocation>
        <location evidence="1">Cell membrane</location>
        <topology evidence="1">Peripheral membrane protein</topology>
    </subcellularLocation>
</comment>
<feature type="domain" description="ABC transporter" evidence="9">
    <location>
        <begin position="25"/>
        <end position="269"/>
    </location>
</feature>
<gene>
    <name evidence="10" type="ORF">D5R55_20220</name>
</gene>
<keyword evidence="8" id="KW-0472">Membrane</keyword>
<evidence type="ECO:0000256" key="4">
    <source>
        <dbReference type="ARBA" id="ARBA00022475"/>
    </source>
</evidence>
<evidence type="ECO:0000313" key="11">
    <source>
        <dbReference type="Proteomes" id="UP000277191"/>
    </source>
</evidence>